<gene>
    <name evidence="2" type="ORF">JOD01_002026</name>
</gene>
<reference evidence="2" key="1">
    <citation type="submission" date="2021-01" db="EMBL/GenBank/DDBJ databases">
        <title>Genomic Encyclopedia of Type Strains, Phase IV (KMG-IV): sequencing the most valuable type-strain genomes for metagenomic binning, comparative biology and taxonomic classification.</title>
        <authorList>
            <person name="Goeker M."/>
        </authorList>
    </citation>
    <scope>NUCLEOTIDE SEQUENCE</scope>
    <source>
        <strain evidence="2">DSM 25523</strain>
    </source>
</reference>
<dbReference type="InterPro" id="IPR001173">
    <property type="entry name" value="Glyco_trans_2-like"/>
</dbReference>
<proteinExistence type="predicted"/>
<comment type="caution">
    <text evidence="2">The sequence shown here is derived from an EMBL/GenBank/DDBJ whole genome shotgun (WGS) entry which is preliminary data.</text>
</comment>
<dbReference type="Pfam" id="PF00535">
    <property type="entry name" value="Glycos_transf_2"/>
    <property type="match status" value="1"/>
</dbReference>
<dbReference type="InterPro" id="IPR029044">
    <property type="entry name" value="Nucleotide-diphossugar_trans"/>
</dbReference>
<evidence type="ECO:0000313" key="2">
    <source>
        <dbReference type="EMBL" id="MBM7590422.1"/>
    </source>
</evidence>
<dbReference type="RefSeq" id="WP_204518176.1">
    <property type="nucleotide sequence ID" value="NZ_BAABIN010000002.1"/>
</dbReference>
<name>A0A938XUN6_9BACL</name>
<sequence length="505" mass="55555">MNRKRLSVIVLHTAENTRTSKLIANCLRLDPAEVIFVTPKPDQAREEWKSDPRVQVIEQPFRLFMGWTVGAKRATGNTLLFIPTDDEWDQAALQRFLMPILYQQADAVLAKEDHRRNAGRKLLVQAWGQLLNGLTGSMQLQTASLYLAPFALTKEAVQRIGEAHLANPAAFHYKLCNSGLSVVSQMIDLGRAKPYSPRLYGCLHTELSAYEKELIGDHLAVIGHLPPRGAFSDGGRKRAWINRLERNPAALSFSFQQGRSFVRRELYQGKRLSVIIPACNEAATIQQVIGEAAQIEPAEIIVVANGSTDQTAALARQAGASTLELSVPLGVDCGRALGAKYATGELLLFVDADFAIPASDLYPFALALSQGIDLALNDTNYYPPAHIAKTTSLAARYALNALIGRTDLGVSSMLTVPFGLNKNALEAIGWPRLICPPLAQTALSLAGCAISHAHRVEIDRLNRFRPEKHLTVDTLSLAAEQIVGDHMEAFQYFYKKQEVYGILEH</sequence>
<evidence type="ECO:0000313" key="3">
    <source>
        <dbReference type="Proteomes" id="UP000717624"/>
    </source>
</evidence>
<evidence type="ECO:0000259" key="1">
    <source>
        <dbReference type="Pfam" id="PF00535"/>
    </source>
</evidence>
<dbReference type="PANTHER" id="PTHR48090:SF7">
    <property type="entry name" value="RFBJ PROTEIN"/>
    <property type="match status" value="1"/>
</dbReference>
<dbReference type="Proteomes" id="UP000717624">
    <property type="component" value="Unassembled WGS sequence"/>
</dbReference>
<feature type="domain" description="Glycosyltransferase 2-like" evidence="1">
    <location>
        <begin position="273"/>
        <end position="373"/>
    </location>
</feature>
<keyword evidence="3" id="KW-1185">Reference proteome</keyword>
<dbReference type="PANTHER" id="PTHR48090">
    <property type="entry name" value="UNDECAPRENYL-PHOSPHATE 4-DEOXY-4-FORMAMIDO-L-ARABINOSE TRANSFERASE-RELATED"/>
    <property type="match status" value="1"/>
</dbReference>
<protein>
    <recommendedName>
        <fullName evidence="1">Glycosyltransferase 2-like domain-containing protein</fullName>
    </recommendedName>
</protein>
<dbReference type="InterPro" id="IPR050256">
    <property type="entry name" value="Glycosyltransferase_2"/>
</dbReference>
<dbReference type="SUPFAM" id="SSF53448">
    <property type="entry name" value="Nucleotide-diphospho-sugar transferases"/>
    <property type="match status" value="2"/>
</dbReference>
<accession>A0A938XUN6</accession>
<dbReference type="EMBL" id="JAFBEB010000006">
    <property type="protein sequence ID" value="MBM7590422.1"/>
    <property type="molecule type" value="Genomic_DNA"/>
</dbReference>
<dbReference type="Gene3D" id="3.90.550.10">
    <property type="entry name" value="Spore Coat Polysaccharide Biosynthesis Protein SpsA, Chain A"/>
    <property type="match status" value="2"/>
</dbReference>
<dbReference type="AlphaFoldDB" id="A0A938XUN6"/>
<organism evidence="2 3">
    <name type="scientific">Brevibacillus fulvus</name>
    <dbReference type="NCBI Taxonomy" id="1125967"/>
    <lineage>
        <taxon>Bacteria</taxon>
        <taxon>Bacillati</taxon>
        <taxon>Bacillota</taxon>
        <taxon>Bacilli</taxon>
        <taxon>Bacillales</taxon>
        <taxon>Paenibacillaceae</taxon>
        <taxon>Brevibacillus</taxon>
    </lineage>
</organism>